<evidence type="ECO:0000256" key="1">
    <source>
        <dbReference type="SAM" id="MobiDB-lite"/>
    </source>
</evidence>
<organism evidence="2 3">
    <name type="scientific">Lignipirellula cremea</name>
    <dbReference type="NCBI Taxonomy" id="2528010"/>
    <lineage>
        <taxon>Bacteria</taxon>
        <taxon>Pseudomonadati</taxon>
        <taxon>Planctomycetota</taxon>
        <taxon>Planctomycetia</taxon>
        <taxon>Pirellulales</taxon>
        <taxon>Pirellulaceae</taxon>
        <taxon>Lignipirellula</taxon>
    </lineage>
</organism>
<accession>A0A518DZ72</accession>
<sequence length="277" mass="31846">MTVQHRGKRASERQESQLPLTAAGENSGPIQPIARIALVSHDYTQECRSGLYDYSEDFAAINAACDAAGCDSILYALWTWDNTSPVQRNHQTIFQGLRQVERVILEAFDGEAYGPAEVWFRRHPSPMIAVQQFAASGESDRVKRQFMSDLPRRCFDRSLLMLCGESNIASTMRGTDEFYDPFYFNDWLDEKKVDVIWNPIHDYMRRYEMRRKRAYYSRNGRWVVSVWNQGTPGESHLPWTVYFDGEELTSHVDELPSPVASRPDIRIGIVDVPPAVR</sequence>
<dbReference type="Proteomes" id="UP000317648">
    <property type="component" value="Chromosome"/>
</dbReference>
<proteinExistence type="predicted"/>
<dbReference type="EMBL" id="CP036433">
    <property type="protein sequence ID" value="QDU97132.1"/>
    <property type="molecule type" value="Genomic_DNA"/>
</dbReference>
<keyword evidence="3" id="KW-1185">Reference proteome</keyword>
<gene>
    <name evidence="2" type="ORF">Pla8534_49770</name>
</gene>
<protein>
    <submittedName>
        <fullName evidence="2">Uncharacterized protein</fullName>
    </submittedName>
</protein>
<dbReference type="KEGG" id="lcre:Pla8534_49770"/>
<reference evidence="2 3" key="1">
    <citation type="submission" date="2019-02" db="EMBL/GenBank/DDBJ databases">
        <title>Deep-cultivation of Planctomycetes and their phenomic and genomic characterization uncovers novel biology.</title>
        <authorList>
            <person name="Wiegand S."/>
            <person name="Jogler M."/>
            <person name="Boedeker C."/>
            <person name="Pinto D."/>
            <person name="Vollmers J."/>
            <person name="Rivas-Marin E."/>
            <person name="Kohn T."/>
            <person name="Peeters S.H."/>
            <person name="Heuer A."/>
            <person name="Rast P."/>
            <person name="Oberbeckmann S."/>
            <person name="Bunk B."/>
            <person name="Jeske O."/>
            <person name="Meyerdierks A."/>
            <person name="Storesund J.E."/>
            <person name="Kallscheuer N."/>
            <person name="Luecker S."/>
            <person name="Lage O.M."/>
            <person name="Pohl T."/>
            <person name="Merkel B.J."/>
            <person name="Hornburger P."/>
            <person name="Mueller R.-W."/>
            <person name="Bruemmer F."/>
            <person name="Labrenz M."/>
            <person name="Spormann A.M."/>
            <person name="Op den Camp H."/>
            <person name="Overmann J."/>
            <person name="Amann R."/>
            <person name="Jetten M.S.M."/>
            <person name="Mascher T."/>
            <person name="Medema M.H."/>
            <person name="Devos D.P."/>
            <person name="Kaster A.-K."/>
            <person name="Ovreas L."/>
            <person name="Rohde M."/>
            <person name="Galperin M.Y."/>
            <person name="Jogler C."/>
        </authorList>
    </citation>
    <scope>NUCLEOTIDE SEQUENCE [LARGE SCALE GENOMIC DNA]</scope>
    <source>
        <strain evidence="2 3">Pla85_3_4</strain>
    </source>
</reference>
<dbReference type="OrthoDB" id="9554135at2"/>
<dbReference type="RefSeq" id="WP_145055922.1">
    <property type="nucleotide sequence ID" value="NZ_CP036433.1"/>
</dbReference>
<name>A0A518DZ72_9BACT</name>
<evidence type="ECO:0000313" key="3">
    <source>
        <dbReference type="Proteomes" id="UP000317648"/>
    </source>
</evidence>
<evidence type="ECO:0000313" key="2">
    <source>
        <dbReference type="EMBL" id="QDU97132.1"/>
    </source>
</evidence>
<dbReference type="AlphaFoldDB" id="A0A518DZ72"/>
<feature type="region of interest" description="Disordered" evidence="1">
    <location>
        <begin position="1"/>
        <end position="26"/>
    </location>
</feature>